<organism evidence="2">
    <name type="scientific">Zea mays</name>
    <name type="common">Maize</name>
    <dbReference type="NCBI Taxonomy" id="4577"/>
    <lineage>
        <taxon>Eukaryota</taxon>
        <taxon>Viridiplantae</taxon>
        <taxon>Streptophyta</taxon>
        <taxon>Embryophyta</taxon>
        <taxon>Tracheophyta</taxon>
        <taxon>Spermatophyta</taxon>
        <taxon>Magnoliopsida</taxon>
        <taxon>Liliopsida</taxon>
        <taxon>Poales</taxon>
        <taxon>Poaceae</taxon>
        <taxon>PACMAD clade</taxon>
        <taxon>Panicoideae</taxon>
        <taxon>Andropogonodae</taxon>
        <taxon>Andropogoneae</taxon>
        <taxon>Tripsacinae</taxon>
        <taxon>Zea</taxon>
    </lineage>
</organism>
<evidence type="ECO:0000256" key="1">
    <source>
        <dbReference type="SAM" id="MobiDB-lite"/>
    </source>
</evidence>
<protein>
    <submittedName>
        <fullName evidence="2">Uncharacterized protein</fullName>
    </submittedName>
</protein>
<sequence>MAAARIAACTTSARTALALADDPAPPDTLDVVRRQRQLLRRAAALCLDPIAEESDGGIDSASDVHPLGRSRGQTAATSALPARP</sequence>
<dbReference type="AlphaFoldDB" id="A0A8J8XGQ8"/>
<gene>
    <name evidence="2" type="ORF">Zm00014a_004975</name>
</gene>
<feature type="region of interest" description="Disordered" evidence="1">
    <location>
        <begin position="53"/>
        <end position="84"/>
    </location>
</feature>
<dbReference type="Proteomes" id="UP000251960">
    <property type="component" value="Chromosome 6"/>
</dbReference>
<proteinExistence type="predicted"/>
<evidence type="ECO:0000313" key="2">
    <source>
        <dbReference type="EMBL" id="PWZ18922.1"/>
    </source>
</evidence>
<name>A0A8J8XGQ8_MAIZE</name>
<comment type="caution">
    <text evidence="2">The sequence shown here is derived from an EMBL/GenBank/DDBJ whole genome shotgun (WGS) entry which is preliminary data.</text>
</comment>
<reference evidence="2" key="1">
    <citation type="journal article" date="2018" name="Nat. Genet.">
        <title>Extensive intraspecific gene order and gene structural variations between Mo17 and other maize genomes.</title>
        <authorList>
            <person name="Sun S."/>
            <person name="Zhou Y."/>
            <person name="Chen J."/>
            <person name="Shi J."/>
            <person name="Zhao H."/>
            <person name="Zhao H."/>
            <person name="Song W."/>
            <person name="Zhang M."/>
            <person name="Cui Y."/>
            <person name="Dong X."/>
            <person name="Liu H."/>
            <person name="Ma X."/>
            <person name="Jiao Y."/>
            <person name="Wang B."/>
            <person name="Wei X."/>
            <person name="Stein J.C."/>
            <person name="Glaubitz J.C."/>
            <person name="Lu F."/>
            <person name="Yu G."/>
            <person name="Liang C."/>
            <person name="Fengler K."/>
            <person name="Li B."/>
            <person name="Rafalski A."/>
            <person name="Schnable P.S."/>
            <person name="Ware D.H."/>
            <person name="Buckler E.S."/>
            <person name="Lai J."/>
        </authorList>
    </citation>
    <scope>NUCLEOTIDE SEQUENCE [LARGE SCALE GENOMIC DNA]</scope>
    <source>
        <tissue evidence="2">Seedling</tissue>
    </source>
</reference>
<accession>A0A8J8XGQ8</accession>
<dbReference type="EMBL" id="NCVQ01000007">
    <property type="protein sequence ID" value="PWZ18922.1"/>
    <property type="molecule type" value="Genomic_DNA"/>
</dbReference>